<keyword evidence="2" id="KW-1185">Reference proteome</keyword>
<organism evidence="1 2">
    <name type="scientific">Algoriphagus locisalis</name>
    <dbReference type="NCBI Taxonomy" id="305507"/>
    <lineage>
        <taxon>Bacteria</taxon>
        <taxon>Pseudomonadati</taxon>
        <taxon>Bacteroidota</taxon>
        <taxon>Cytophagia</taxon>
        <taxon>Cytophagales</taxon>
        <taxon>Cyclobacteriaceae</taxon>
        <taxon>Algoriphagus</taxon>
    </lineage>
</organism>
<dbReference type="OrthoDB" id="178442at768503"/>
<dbReference type="Proteomes" id="UP000199673">
    <property type="component" value="Unassembled WGS sequence"/>
</dbReference>
<proteinExistence type="predicted"/>
<protein>
    <submittedName>
        <fullName evidence="1">Uncharacterized protein</fullName>
    </submittedName>
</protein>
<evidence type="ECO:0000313" key="2">
    <source>
        <dbReference type="Proteomes" id="UP000199673"/>
    </source>
</evidence>
<reference evidence="2" key="1">
    <citation type="submission" date="2016-10" db="EMBL/GenBank/DDBJ databases">
        <authorList>
            <person name="Varghese N."/>
            <person name="Submissions S."/>
        </authorList>
    </citation>
    <scope>NUCLEOTIDE SEQUENCE [LARGE SCALE GENOMIC DNA]</scope>
    <source>
        <strain evidence="2">DSM 23445</strain>
    </source>
</reference>
<accession>A0A1I7DQY8</accession>
<gene>
    <name evidence="1" type="ORF">SAMN04489724_4309</name>
</gene>
<dbReference type="RefSeq" id="WP_091697156.1">
    <property type="nucleotide sequence ID" value="NZ_FPBF01000007.1"/>
</dbReference>
<sequence>MILFQGPEGRLKSVIRKFFKNVLNKYHFKLIEKRVHSPLGAIYEYRNDVLRLRLVSDKSIVNVDVSSIHYEDFWDVGTIYLLMFLRSKGVQLDKYDVHAHNKSLVNEQEAIILESNMKAIEELYNENNYKKTIKDLNIIGTRRAEVIFGLKRPEDKDS</sequence>
<dbReference type="AlphaFoldDB" id="A0A1I7DQY8"/>
<dbReference type="STRING" id="305507.SAMN04489724_4309"/>
<name>A0A1I7DQY8_9BACT</name>
<evidence type="ECO:0000313" key="1">
    <source>
        <dbReference type="EMBL" id="SFU14046.1"/>
    </source>
</evidence>
<dbReference type="EMBL" id="FPBF01000007">
    <property type="protein sequence ID" value="SFU14046.1"/>
    <property type="molecule type" value="Genomic_DNA"/>
</dbReference>